<organism evidence="2 3">
    <name type="scientific">Archangium gephyra</name>
    <dbReference type="NCBI Taxonomy" id="48"/>
    <lineage>
        <taxon>Bacteria</taxon>
        <taxon>Pseudomonadati</taxon>
        <taxon>Myxococcota</taxon>
        <taxon>Myxococcia</taxon>
        <taxon>Myxococcales</taxon>
        <taxon>Cystobacterineae</taxon>
        <taxon>Archangiaceae</taxon>
        <taxon>Archangium</taxon>
    </lineage>
</organism>
<name>A0A2W5TMV9_9BACT</name>
<dbReference type="AlphaFoldDB" id="A0A2W5TMV9"/>
<comment type="caution">
    <text evidence="2">The sequence shown here is derived from an EMBL/GenBank/DDBJ whole genome shotgun (WGS) entry which is preliminary data.</text>
</comment>
<proteinExistence type="predicted"/>
<protein>
    <submittedName>
        <fullName evidence="2">Uncharacterized protein</fullName>
    </submittedName>
</protein>
<evidence type="ECO:0000256" key="1">
    <source>
        <dbReference type="SAM" id="MobiDB-lite"/>
    </source>
</evidence>
<feature type="region of interest" description="Disordered" evidence="1">
    <location>
        <begin position="41"/>
        <end position="60"/>
    </location>
</feature>
<evidence type="ECO:0000313" key="3">
    <source>
        <dbReference type="Proteomes" id="UP000249061"/>
    </source>
</evidence>
<dbReference type="EMBL" id="QFQP01000004">
    <property type="protein sequence ID" value="PZR16002.1"/>
    <property type="molecule type" value="Genomic_DNA"/>
</dbReference>
<reference evidence="2 3" key="1">
    <citation type="submission" date="2017-08" db="EMBL/GenBank/DDBJ databases">
        <title>Infants hospitalized years apart are colonized by the same room-sourced microbial strains.</title>
        <authorList>
            <person name="Brooks B."/>
            <person name="Olm M.R."/>
            <person name="Firek B.A."/>
            <person name="Baker R."/>
            <person name="Thomas B.C."/>
            <person name="Morowitz M.J."/>
            <person name="Banfield J.F."/>
        </authorList>
    </citation>
    <scope>NUCLEOTIDE SEQUENCE [LARGE SCALE GENOMIC DNA]</scope>
    <source>
        <strain evidence="2">S2_003_000_R2_14</strain>
    </source>
</reference>
<dbReference type="Proteomes" id="UP000249061">
    <property type="component" value="Unassembled WGS sequence"/>
</dbReference>
<evidence type="ECO:0000313" key="2">
    <source>
        <dbReference type="EMBL" id="PZR16002.1"/>
    </source>
</evidence>
<sequence length="60" mass="6478">MTNFKNEGMKKAAFDLECKEDDLKVKEVSKTEVNVTGCGKKATYSDQGGGAWTTSSVKAD</sequence>
<gene>
    <name evidence="2" type="ORF">DI536_06785</name>
</gene>
<accession>A0A2W5TMV9</accession>